<evidence type="ECO:0000256" key="1">
    <source>
        <dbReference type="ARBA" id="ARBA00001974"/>
    </source>
</evidence>
<dbReference type="PRINTS" id="PR00411">
    <property type="entry name" value="PNDRDTASEI"/>
</dbReference>
<dbReference type="InterPro" id="IPR004099">
    <property type="entry name" value="Pyr_nucl-diS_OxRdtase_dimer"/>
</dbReference>
<dbReference type="Pfam" id="PF02852">
    <property type="entry name" value="Pyr_redox_dim"/>
    <property type="match status" value="1"/>
</dbReference>
<dbReference type="PANTHER" id="PTHR43429">
    <property type="entry name" value="PYRIDINE NUCLEOTIDE-DISULFIDE OXIDOREDUCTASE DOMAIN-CONTAINING"/>
    <property type="match status" value="1"/>
</dbReference>
<comment type="similarity">
    <text evidence="2">Belongs to the class-III pyridine nucleotide-disulfide oxidoreductase family.</text>
</comment>
<evidence type="ECO:0000256" key="2">
    <source>
        <dbReference type="ARBA" id="ARBA00009130"/>
    </source>
</evidence>
<comment type="cofactor">
    <cofactor evidence="1">
        <name>FAD</name>
        <dbReference type="ChEBI" id="CHEBI:57692"/>
    </cofactor>
</comment>
<evidence type="ECO:0000259" key="7">
    <source>
        <dbReference type="Pfam" id="PF02852"/>
    </source>
</evidence>
<evidence type="ECO:0000313" key="10">
    <source>
        <dbReference type="Proteomes" id="UP000032900"/>
    </source>
</evidence>
<dbReference type="InterPro" id="IPR036188">
    <property type="entry name" value="FAD/NAD-bd_sf"/>
</dbReference>
<dbReference type="InterPro" id="IPR050260">
    <property type="entry name" value="FAD-bd_OxRdtase"/>
</dbReference>
<proteinExistence type="inferred from homology"/>
<evidence type="ECO:0000313" key="9">
    <source>
        <dbReference type="EMBL" id="GAO30648.1"/>
    </source>
</evidence>
<dbReference type="InterPro" id="IPR023753">
    <property type="entry name" value="FAD/NAD-binding_dom"/>
</dbReference>
<name>A0A0E9LZB5_9BACT</name>
<protein>
    <submittedName>
        <fullName evidence="9">Pyridine nucleotide-disulfide oxidoreductase</fullName>
    </submittedName>
</protein>
<dbReference type="PANTHER" id="PTHR43429:SF1">
    <property type="entry name" value="NAD(P)H SULFUR OXIDOREDUCTASE (COA-DEPENDENT)"/>
    <property type="match status" value="1"/>
</dbReference>
<dbReference type="AlphaFoldDB" id="A0A0E9LZB5"/>
<dbReference type="EMBL" id="BAZW01000027">
    <property type="protein sequence ID" value="GAO30648.1"/>
    <property type="molecule type" value="Genomic_DNA"/>
</dbReference>
<gene>
    <name evidence="9" type="ORF">JCM15548_12941</name>
</gene>
<keyword evidence="5" id="KW-0560">Oxidoreductase</keyword>
<keyword evidence="4" id="KW-0274">FAD</keyword>
<dbReference type="GO" id="GO:0016491">
    <property type="term" value="F:oxidoreductase activity"/>
    <property type="evidence" value="ECO:0007669"/>
    <property type="project" value="UniProtKB-KW"/>
</dbReference>
<reference evidence="9 10" key="1">
    <citation type="journal article" date="2015" name="Microbes Environ.">
        <title>Distribution and evolution of nitrogen fixation genes in the phylum bacteroidetes.</title>
        <authorList>
            <person name="Inoue J."/>
            <person name="Oshima K."/>
            <person name="Suda W."/>
            <person name="Sakamoto M."/>
            <person name="Iino T."/>
            <person name="Noda S."/>
            <person name="Hongoh Y."/>
            <person name="Hattori M."/>
            <person name="Ohkuma M."/>
        </authorList>
    </citation>
    <scope>NUCLEOTIDE SEQUENCE [LARGE SCALE GENOMIC DNA]</scope>
    <source>
        <strain evidence="9">JCM 15548</strain>
    </source>
</reference>
<dbReference type="Gene3D" id="3.50.50.60">
    <property type="entry name" value="FAD/NAD(P)-binding domain"/>
    <property type="match status" value="2"/>
</dbReference>
<keyword evidence="6" id="KW-0676">Redox-active center</keyword>
<dbReference type="SUPFAM" id="SSF55424">
    <property type="entry name" value="FAD/NAD-linked reductases, dimerisation (C-terminal) domain"/>
    <property type="match status" value="1"/>
</dbReference>
<keyword evidence="3" id="KW-0285">Flavoprotein</keyword>
<accession>A0A0E9LZB5</accession>
<dbReference type="Proteomes" id="UP000032900">
    <property type="component" value="Unassembled WGS sequence"/>
</dbReference>
<comment type="caution">
    <text evidence="9">The sequence shown here is derived from an EMBL/GenBank/DDBJ whole genome shotgun (WGS) entry which is preliminary data.</text>
</comment>
<organism evidence="9 10">
    <name type="scientific">Geofilum rubicundum JCM 15548</name>
    <dbReference type="NCBI Taxonomy" id="1236989"/>
    <lineage>
        <taxon>Bacteria</taxon>
        <taxon>Pseudomonadati</taxon>
        <taxon>Bacteroidota</taxon>
        <taxon>Bacteroidia</taxon>
        <taxon>Marinilabiliales</taxon>
        <taxon>Marinilabiliaceae</taxon>
        <taxon>Geofilum</taxon>
    </lineage>
</organism>
<dbReference type="NCBIfam" id="NF007123">
    <property type="entry name" value="PRK09564.1"/>
    <property type="match status" value="1"/>
</dbReference>
<feature type="domain" description="Pyridine nucleotide-disulphide oxidoreductase dimerisation" evidence="7">
    <location>
        <begin position="333"/>
        <end position="436"/>
    </location>
</feature>
<dbReference type="PRINTS" id="PR00368">
    <property type="entry name" value="FADPNR"/>
</dbReference>
<evidence type="ECO:0000256" key="6">
    <source>
        <dbReference type="ARBA" id="ARBA00023284"/>
    </source>
</evidence>
<dbReference type="STRING" id="1236989.JCM15548_12941"/>
<evidence type="ECO:0000256" key="5">
    <source>
        <dbReference type="ARBA" id="ARBA00023002"/>
    </source>
</evidence>
<feature type="domain" description="FAD/NAD(P)-binding" evidence="8">
    <location>
        <begin position="5"/>
        <end position="307"/>
    </location>
</feature>
<dbReference type="RefSeq" id="WP_062125777.1">
    <property type="nucleotide sequence ID" value="NZ_BAZW01000027.1"/>
</dbReference>
<sequence>MNNQKLVVIGGDAAGMSAASKVRRAQPEREIVVFEQGNHTSYSACGMPYYIGGLVESEDELIARKPEVFRQKQNMDVRIRHEVMEIDVQNKRVRVRNLDEGNEFWETWDDLLIATGASPIAPKMEGINADGVFTLSLLQSGIDVFDFIEKAKPAKAVVVGGGYIGIEMAEAFIERSIEVSLIDMAPQMMTTLDPDMADLILDYMKEQQVAVFLEEKLVKIETKADGSVKSVTTDKQSLPADIVILGMGVKPNSELAAKAGIKLGANDAIGVNKRLETSAPHVWAAGDCAESFHLVTQKQVHIALGTVANKHGLAAGINISGGNTEFPGVLGTAITKFKEMEISRTGLSEKEAKALKMDYQAETITSVSPSGYYPGAEKITVKLVVDKQSKRLIGGQIVGFKGSAKRIDTIATAITAGLTAQQVVDLDLAYAPPFSTVWDPVQMAARQLV</sequence>
<dbReference type="InterPro" id="IPR016156">
    <property type="entry name" value="FAD/NAD-linked_Rdtase_dimer_sf"/>
</dbReference>
<dbReference type="SUPFAM" id="SSF51905">
    <property type="entry name" value="FAD/NAD(P)-binding domain"/>
    <property type="match status" value="2"/>
</dbReference>
<keyword evidence="10" id="KW-1185">Reference proteome</keyword>
<evidence type="ECO:0000256" key="4">
    <source>
        <dbReference type="ARBA" id="ARBA00022827"/>
    </source>
</evidence>
<evidence type="ECO:0000259" key="8">
    <source>
        <dbReference type="Pfam" id="PF07992"/>
    </source>
</evidence>
<dbReference type="OrthoDB" id="9792592at2"/>
<evidence type="ECO:0000256" key="3">
    <source>
        <dbReference type="ARBA" id="ARBA00022630"/>
    </source>
</evidence>
<dbReference type="Pfam" id="PF07992">
    <property type="entry name" value="Pyr_redox_2"/>
    <property type="match status" value="1"/>
</dbReference>